<dbReference type="STRING" id="1080227.A8L45_21640"/>
<dbReference type="OrthoDB" id="5342505at2"/>
<evidence type="ECO:0000313" key="2">
    <source>
        <dbReference type="Proteomes" id="UP000094936"/>
    </source>
</evidence>
<dbReference type="EMBL" id="LYBM01000063">
    <property type="protein sequence ID" value="ODA29807.1"/>
    <property type="molecule type" value="Genomic_DNA"/>
</dbReference>
<sequence length="222" mass="24666">MNNTLLREDIELDMPVGSLSSDPTVLADIYQSELNIAIWQRTLSSELQQAVAQFVTSHPTFQLAMTLRVDNALTSLTEELGRKEPTHLLAEDLSQIIDMFGCLFDLKRVGVRLTAISKAMCPKFHVDNVPCRLVTTYHGDATEWLPNHGVDRSKLGHGSMGLADHESGLYPHSGLIQRMDTGDVALLKGERWDGNENFGLIHRSPQLNQGESRLLLTLDFSG</sequence>
<dbReference type="AlphaFoldDB" id="A0A1C3E960"/>
<proteinExistence type="predicted"/>
<dbReference type="Proteomes" id="UP000094936">
    <property type="component" value="Unassembled WGS sequence"/>
</dbReference>
<organism evidence="1 2">
    <name type="scientific">Veronia pacifica</name>
    <dbReference type="NCBI Taxonomy" id="1080227"/>
    <lineage>
        <taxon>Bacteria</taxon>
        <taxon>Pseudomonadati</taxon>
        <taxon>Pseudomonadota</taxon>
        <taxon>Gammaproteobacteria</taxon>
        <taxon>Vibrionales</taxon>
        <taxon>Vibrionaceae</taxon>
        <taxon>Veronia</taxon>
    </lineage>
</organism>
<dbReference type="Pfam" id="PF08856">
    <property type="entry name" value="DUF1826"/>
    <property type="match status" value="1"/>
</dbReference>
<dbReference type="InterPro" id="IPR014955">
    <property type="entry name" value="DUF1826"/>
</dbReference>
<keyword evidence="2" id="KW-1185">Reference proteome</keyword>
<dbReference type="RefSeq" id="WP_068905439.1">
    <property type="nucleotide sequence ID" value="NZ_JBHUIF010000009.1"/>
</dbReference>
<gene>
    <name evidence="1" type="ORF">A8L45_21640</name>
</gene>
<protein>
    <submittedName>
        <fullName evidence="1">Succinylglutamate desuccinylase</fullName>
    </submittedName>
</protein>
<comment type="caution">
    <text evidence="1">The sequence shown here is derived from an EMBL/GenBank/DDBJ whole genome shotgun (WGS) entry which is preliminary data.</text>
</comment>
<name>A0A1C3E960_9GAMM</name>
<evidence type="ECO:0000313" key="1">
    <source>
        <dbReference type="EMBL" id="ODA29807.1"/>
    </source>
</evidence>
<accession>A0A1C3E960</accession>
<reference evidence="1 2" key="1">
    <citation type="submission" date="2016-05" db="EMBL/GenBank/DDBJ databases">
        <title>Genomic Taxonomy of the Vibrionaceae.</title>
        <authorList>
            <person name="Gomez-Gil B."/>
            <person name="Enciso-Ibarra J."/>
        </authorList>
    </citation>
    <scope>NUCLEOTIDE SEQUENCE [LARGE SCALE GENOMIC DNA]</scope>
    <source>
        <strain evidence="1 2">CAIM 1920</strain>
    </source>
</reference>